<evidence type="ECO:0000313" key="3">
    <source>
        <dbReference type="Proteomes" id="UP001153069"/>
    </source>
</evidence>
<accession>A0A9N8HGN0</accession>
<keyword evidence="1" id="KW-0812">Transmembrane</keyword>
<comment type="caution">
    <text evidence="2">The sequence shown here is derived from an EMBL/GenBank/DDBJ whole genome shotgun (WGS) entry which is preliminary data.</text>
</comment>
<dbReference type="Proteomes" id="UP001153069">
    <property type="component" value="Unassembled WGS sequence"/>
</dbReference>
<protein>
    <submittedName>
        <fullName evidence="2">Uncharacterized protein</fullName>
    </submittedName>
</protein>
<organism evidence="2 3">
    <name type="scientific">Seminavis robusta</name>
    <dbReference type="NCBI Taxonomy" id="568900"/>
    <lineage>
        <taxon>Eukaryota</taxon>
        <taxon>Sar</taxon>
        <taxon>Stramenopiles</taxon>
        <taxon>Ochrophyta</taxon>
        <taxon>Bacillariophyta</taxon>
        <taxon>Bacillariophyceae</taxon>
        <taxon>Bacillariophycidae</taxon>
        <taxon>Naviculales</taxon>
        <taxon>Naviculaceae</taxon>
        <taxon>Seminavis</taxon>
    </lineage>
</organism>
<proteinExistence type="predicted"/>
<keyword evidence="3" id="KW-1185">Reference proteome</keyword>
<gene>
    <name evidence="2" type="ORF">SEMRO_517_G158710.1</name>
</gene>
<feature type="transmembrane region" description="Helical" evidence="1">
    <location>
        <begin position="63"/>
        <end position="85"/>
    </location>
</feature>
<dbReference type="AlphaFoldDB" id="A0A9N8HGN0"/>
<feature type="transmembrane region" description="Helical" evidence="1">
    <location>
        <begin position="20"/>
        <end position="39"/>
    </location>
</feature>
<reference evidence="2" key="1">
    <citation type="submission" date="2020-06" db="EMBL/GenBank/DDBJ databases">
        <authorList>
            <consortium name="Plant Systems Biology data submission"/>
        </authorList>
    </citation>
    <scope>NUCLEOTIDE SEQUENCE</scope>
    <source>
        <strain evidence="2">D6</strain>
    </source>
</reference>
<dbReference type="EMBL" id="CAICTM010000516">
    <property type="protein sequence ID" value="CAB9512082.1"/>
    <property type="molecule type" value="Genomic_DNA"/>
</dbReference>
<sequence length="100" mass="10170">MAVSQALRLTWQRPPSMLNCVAFSNVVVFVAVATSEAGVDEVPLDSMSPAVGHGVAGHVFDEVWAAVGVGIVGLMLVVEACLLGCDGAEAFGIGLGEEGL</sequence>
<keyword evidence="1" id="KW-0472">Membrane</keyword>
<evidence type="ECO:0000313" key="2">
    <source>
        <dbReference type="EMBL" id="CAB9512082.1"/>
    </source>
</evidence>
<evidence type="ECO:0000256" key="1">
    <source>
        <dbReference type="SAM" id="Phobius"/>
    </source>
</evidence>
<name>A0A9N8HGN0_9STRA</name>
<keyword evidence="1" id="KW-1133">Transmembrane helix</keyword>